<dbReference type="RefSeq" id="XP_024513801.1">
    <property type="nucleotide sequence ID" value="XM_024658119.1"/>
</dbReference>
<dbReference type="SUPFAM" id="SSF56219">
    <property type="entry name" value="DNase I-like"/>
    <property type="match status" value="1"/>
</dbReference>
<keyword evidence="4" id="KW-1185">Reference proteome</keyword>
<feature type="domain" description="Inositol polyphosphate-related phosphatase" evidence="2">
    <location>
        <begin position="280"/>
        <end position="680"/>
    </location>
</feature>
<feature type="compositionally biased region" description="Basic and acidic residues" evidence="1">
    <location>
        <begin position="1171"/>
        <end position="1195"/>
    </location>
</feature>
<dbReference type="Proteomes" id="UP000002149">
    <property type="component" value="Chromosome 11"/>
</dbReference>
<evidence type="ECO:0000259" key="2">
    <source>
        <dbReference type="SMART" id="SM00128"/>
    </source>
</evidence>
<feature type="compositionally biased region" description="Polar residues" evidence="1">
    <location>
        <begin position="198"/>
        <end position="209"/>
    </location>
</feature>
<gene>
    <name evidence="3" type="ordered locus">CNK03360</name>
</gene>
<reference evidence="3 4" key="1">
    <citation type="journal article" date="2005" name="Science">
        <title>The genome of the basidiomycetous yeast and human pathogen Cryptococcus neoformans.</title>
        <authorList>
            <person name="Loftus B.J."/>
            <person name="Fung E."/>
            <person name="Roncaglia P."/>
            <person name="Rowley D."/>
            <person name="Amedeo P."/>
            <person name="Bruno D."/>
            <person name="Vamathevan J."/>
            <person name="Miranda M."/>
            <person name="Anderson I.J."/>
            <person name="Fraser J.A."/>
            <person name="Allen J.E."/>
            <person name="Bosdet I.E."/>
            <person name="Brent M.R."/>
            <person name="Chiu R."/>
            <person name="Doering T.L."/>
            <person name="Donlin M.J."/>
            <person name="D'Souza C.A."/>
            <person name="Fox D.S."/>
            <person name="Grinberg V."/>
            <person name="Fu J."/>
            <person name="Fukushima M."/>
            <person name="Haas B.J."/>
            <person name="Huang J.C."/>
            <person name="Janbon G."/>
            <person name="Jones S.J."/>
            <person name="Koo H.L."/>
            <person name="Krzywinski M.I."/>
            <person name="Kwon-Chung J.K."/>
            <person name="Lengeler K.B."/>
            <person name="Maiti R."/>
            <person name="Marra M.A."/>
            <person name="Marra R.E."/>
            <person name="Mathewson C.A."/>
            <person name="Mitchell T.G."/>
            <person name="Pertea M."/>
            <person name="Riggs F.R."/>
            <person name="Salzberg S.L."/>
            <person name="Schein J.E."/>
            <person name="Shvartsbeyn A."/>
            <person name="Shin H."/>
            <person name="Shumway M."/>
            <person name="Specht C.A."/>
            <person name="Suh B.B."/>
            <person name="Tenney A."/>
            <person name="Utterback T.R."/>
            <person name="Wickes B.L."/>
            <person name="Wortman J.R."/>
            <person name="Wye N.H."/>
            <person name="Kronstad J.W."/>
            <person name="Lodge J.K."/>
            <person name="Heitman J."/>
            <person name="Davis R.W."/>
            <person name="Fraser C.M."/>
            <person name="Hyman R.W."/>
        </authorList>
    </citation>
    <scope>NUCLEOTIDE SEQUENCE [LARGE SCALE GENOMIC DNA]</scope>
    <source>
        <strain evidence="4">JEC21 / ATCC MYA-565</strain>
    </source>
</reference>
<dbReference type="PANTHER" id="PTHR11200">
    <property type="entry name" value="INOSITOL 5-PHOSPHATASE"/>
    <property type="match status" value="1"/>
</dbReference>
<protein>
    <submittedName>
        <fullName evidence="3">Inositol-polyphosphate 5-phosphatase, putative</fullName>
    </submittedName>
</protein>
<dbReference type="GeneID" id="3254653"/>
<dbReference type="GO" id="GO:0005737">
    <property type="term" value="C:cytoplasm"/>
    <property type="evidence" value="ECO:0000318"/>
    <property type="project" value="GO_Central"/>
</dbReference>
<feature type="compositionally biased region" description="Acidic residues" evidence="1">
    <location>
        <begin position="1135"/>
        <end position="1145"/>
    </location>
</feature>
<dbReference type="GO" id="GO:0016020">
    <property type="term" value="C:membrane"/>
    <property type="evidence" value="ECO:0000318"/>
    <property type="project" value="GO_Central"/>
</dbReference>
<sequence>MSILQRRIPSLGADLQLTTWQRLFRHTHTVVAAHPCRVRAHYNPFLHASAVLVVNKEQQTEAAAVFIITAPEDGKQPDILYIIPIIPSFKHNLEQTPPSPSTSFFHQSAKPHITLFLSCEDTTVELRIAANQSAKIQKFVAELRKYSDLANNTLYPSSLTHAWIGLYPVNPPADEDADAPAVDSGKVIVVDHGEKTENTPTVTPAASNATLPPTTSLSEIPSPTTPTSTSKSPLDKPEVNTTTIKQAEDLQPNPYLPTFSRTSFLRSRLFSSLPNWSSSVPIKIRTVSYNVNDKVPPKGTLELKGLVGGDDEERSDLIVVGLQEADLRSQALLISQGNSRADSWETALFAGLGDKAGEYEKLVMTQYVGVVMIILVRKSLRPHISRVESSERGIGLLGFGGNKAGIAVRLKVHDTTLCFVNCHMAAFTSALDRRRQDYQILRLGLNFPRPLSSASLTSAPLSSSSTISISVPPTSSASSVSSGTLTSGAGTGAGTGTTGAAESGVTGQSKEEAKLEEQAETINPVFEEFWPEVKDKLLTLEDCHLLFWMGDLNFRVDLPDGEVRKLVENKDWAGMLVRDQLKNDIKEGKSFVGFEEAEITFPPTFKYVHGSSTLDTKRSPAYTDRILYSFPSPTSTSSTPLSPCVPLSVKKGEYTSHEELKWSDHRPVSCVFEVGVRKVDAEKRREESRRAQKELDRLEEVWRPSLEIKVLPESRDAKTDEEGNAKNEKEEVRQEDEGGIHFGQVRCREKKERMVKLRNGGKVPASWSFRKAGTGRDICKPFLWPFPSSGRVEPGEEMVLTIVLDVNEEWAAKLSLGEEDGNDVLVLQVEGGKDTFITVQSIFLPSIISLPLTFLSALPSPIRDLSLSERKSLFRSLLETAEKQTATNDKGAAAVGSTPFKPVKEIWTLLEYLMANPPSLSTWCRPSLYTSSFSSSAHSAGIQTIMEHLNTLPSTIPLPPDVPHLIPPTLIYLLSSIPGGLLPESVQAQIERNGVEDRDAAFGVLEGVKMVSTNTLIGLVSVVRLCLGQVMGAQQESAKIEEEEESKEHVERERKVDESKPDSSVAEGSVDSASNLATPSTPESNTQANRKSIDRSSLLSNANSSGNDHVKLEYAQESKDDTGNPEPEGGALFELGDDEDEDDEGEVKGDAENEEVEVEGGGVPEMEEESKDLSDEIKKDKAEKNEKDLKAKDEPTLSPAASVPITEPKADPKPSLQPAAELTPSKAKPKMKRAKSLAEESLGEESPIVDDVNGDPDGDGIEKRSGNVEIGDVPEDQVKKLDAEALETPKAQGRLLAGTASAAAGAGAATKEEEVSTIDKLVDVLCPAVFGRVQVSAVGRERRKKFIKLLLEG</sequence>
<evidence type="ECO:0000313" key="3">
    <source>
        <dbReference type="EMBL" id="AAW46403.2"/>
    </source>
</evidence>
<dbReference type="HOGENOM" id="CLU_262555_0_0_1"/>
<dbReference type="InterPro" id="IPR036691">
    <property type="entry name" value="Endo/exonu/phosph_ase_sf"/>
</dbReference>
<evidence type="ECO:0000313" key="4">
    <source>
        <dbReference type="Proteomes" id="UP000002149"/>
    </source>
</evidence>
<dbReference type="PaxDb" id="214684-Q5K936"/>
<feature type="region of interest" description="Disordered" evidence="1">
    <location>
        <begin position="1033"/>
        <end position="1267"/>
    </location>
</feature>
<feature type="compositionally biased region" description="Low complexity" evidence="1">
    <location>
        <begin position="498"/>
        <end position="507"/>
    </location>
</feature>
<name>Q5K936_CRYD1</name>
<dbReference type="Pfam" id="PF21310">
    <property type="entry name" value="OCRL-like_ASH"/>
    <property type="match status" value="1"/>
</dbReference>
<feature type="compositionally biased region" description="Low complexity" evidence="1">
    <location>
        <begin position="1096"/>
        <end position="1105"/>
    </location>
</feature>
<accession>Q5K936</accession>
<dbReference type="InParanoid" id="Q5K936"/>
<dbReference type="GO" id="GO:0046856">
    <property type="term" value="P:phosphatidylinositol dephosphorylation"/>
    <property type="evidence" value="ECO:0007669"/>
    <property type="project" value="InterPro"/>
</dbReference>
<dbReference type="KEGG" id="cne:CNK03360"/>
<organism evidence="3 4">
    <name type="scientific">Cryptococcus deneoformans (strain JEC21 / ATCC MYA-565)</name>
    <name type="common">Cryptococcus neoformans var. neoformans serotype D</name>
    <dbReference type="NCBI Taxonomy" id="214684"/>
    <lineage>
        <taxon>Eukaryota</taxon>
        <taxon>Fungi</taxon>
        <taxon>Dikarya</taxon>
        <taxon>Basidiomycota</taxon>
        <taxon>Agaricomycotina</taxon>
        <taxon>Tremellomycetes</taxon>
        <taxon>Tremellales</taxon>
        <taxon>Cryptococcaceae</taxon>
        <taxon>Cryptococcus</taxon>
        <taxon>Cryptococcus neoformans species complex</taxon>
    </lineage>
</organism>
<proteinExistence type="predicted"/>
<feature type="compositionally biased region" description="Basic and acidic residues" evidence="1">
    <location>
        <begin position="1108"/>
        <end position="1122"/>
    </location>
</feature>
<evidence type="ECO:0000256" key="1">
    <source>
        <dbReference type="SAM" id="MobiDB-lite"/>
    </source>
</evidence>
<feature type="compositionally biased region" description="Low complexity" evidence="1">
    <location>
        <begin position="458"/>
        <end position="488"/>
    </location>
</feature>
<dbReference type="EMBL" id="AE017351">
    <property type="protein sequence ID" value="AAW46403.2"/>
    <property type="molecule type" value="Genomic_DNA"/>
</dbReference>
<feature type="region of interest" description="Disordered" evidence="1">
    <location>
        <begin position="712"/>
        <end position="735"/>
    </location>
</feature>
<feature type="region of interest" description="Disordered" evidence="1">
    <location>
        <begin position="195"/>
        <end position="237"/>
    </location>
</feature>
<dbReference type="InterPro" id="IPR000300">
    <property type="entry name" value="IPPc"/>
</dbReference>
<feature type="compositionally biased region" description="Low complexity" evidence="1">
    <location>
        <begin position="210"/>
        <end position="232"/>
    </location>
</feature>
<feature type="compositionally biased region" description="Basic and acidic residues" evidence="1">
    <location>
        <begin position="1046"/>
        <end position="1061"/>
    </location>
</feature>
<dbReference type="STRING" id="214684.Q5K936"/>
<dbReference type="Gene3D" id="2.60.40.10">
    <property type="entry name" value="Immunoglobulins"/>
    <property type="match status" value="1"/>
</dbReference>
<feature type="region of interest" description="Disordered" evidence="1">
    <location>
        <begin position="458"/>
        <end position="517"/>
    </location>
</feature>
<dbReference type="InterPro" id="IPR046985">
    <property type="entry name" value="IP5"/>
</dbReference>
<dbReference type="SMART" id="SM00128">
    <property type="entry name" value="IPPc"/>
    <property type="match status" value="1"/>
</dbReference>
<dbReference type="Pfam" id="PF22669">
    <property type="entry name" value="Exo_endo_phos2"/>
    <property type="match status" value="2"/>
</dbReference>
<dbReference type="PANTHER" id="PTHR11200:SF300">
    <property type="entry name" value="TYPE II INOSITOL 1,4,5-TRISPHOSPHATE 5-PHOSPHATASE"/>
    <property type="match status" value="1"/>
</dbReference>
<feature type="compositionally biased region" description="Polar residues" evidence="1">
    <location>
        <begin position="1071"/>
        <end position="1090"/>
    </location>
</feature>
<dbReference type="VEuPathDB" id="FungiDB:CNK03360"/>
<dbReference type="Gene3D" id="3.60.10.10">
    <property type="entry name" value="Endonuclease/exonuclease/phosphatase"/>
    <property type="match status" value="1"/>
</dbReference>
<dbReference type="GO" id="GO:0004439">
    <property type="term" value="F:phosphatidylinositol-4,5-bisphosphate 5-phosphatase activity"/>
    <property type="evidence" value="ECO:0000318"/>
    <property type="project" value="GO_Central"/>
</dbReference>
<dbReference type="OrthoDB" id="2575834at2759"/>
<dbReference type="InterPro" id="IPR048869">
    <property type="entry name" value="OCRL-1_2_ASH"/>
</dbReference>
<dbReference type="eggNOG" id="KOG0565">
    <property type="taxonomic scope" value="Eukaryota"/>
</dbReference>
<dbReference type="InterPro" id="IPR013783">
    <property type="entry name" value="Ig-like_fold"/>
</dbReference>